<dbReference type="AlphaFoldDB" id="A0A4C1W6D8"/>
<comment type="caution">
    <text evidence="1">The sequence shown here is derived from an EMBL/GenBank/DDBJ whole genome shotgun (WGS) entry which is preliminary data.</text>
</comment>
<evidence type="ECO:0000313" key="2">
    <source>
        <dbReference type="Proteomes" id="UP000299102"/>
    </source>
</evidence>
<gene>
    <name evidence="1" type="ORF">EVAR_95093_1</name>
</gene>
<sequence length="89" mass="10085">MRLRLRRKLVGHAAAATRRSGFSFLFSGSQRKPRNARRRPSERLPFCNDSGEVRRRRAPNTKCRCRERRFRSLKNNEGGDGAPAAAGSS</sequence>
<organism evidence="1 2">
    <name type="scientific">Eumeta variegata</name>
    <name type="common">Bagworm moth</name>
    <name type="synonym">Eumeta japonica</name>
    <dbReference type="NCBI Taxonomy" id="151549"/>
    <lineage>
        <taxon>Eukaryota</taxon>
        <taxon>Metazoa</taxon>
        <taxon>Ecdysozoa</taxon>
        <taxon>Arthropoda</taxon>
        <taxon>Hexapoda</taxon>
        <taxon>Insecta</taxon>
        <taxon>Pterygota</taxon>
        <taxon>Neoptera</taxon>
        <taxon>Endopterygota</taxon>
        <taxon>Lepidoptera</taxon>
        <taxon>Glossata</taxon>
        <taxon>Ditrysia</taxon>
        <taxon>Tineoidea</taxon>
        <taxon>Psychidae</taxon>
        <taxon>Oiketicinae</taxon>
        <taxon>Eumeta</taxon>
    </lineage>
</organism>
<evidence type="ECO:0000313" key="1">
    <source>
        <dbReference type="EMBL" id="GBP46631.1"/>
    </source>
</evidence>
<keyword evidence="2" id="KW-1185">Reference proteome</keyword>
<dbReference type="Proteomes" id="UP000299102">
    <property type="component" value="Unassembled WGS sequence"/>
</dbReference>
<dbReference type="EMBL" id="BGZK01000487">
    <property type="protein sequence ID" value="GBP46631.1"/>
    <property type="molecule type" value="Genomic_DNA"/>
</dbReference>
<protein>
    <submittedName>
        <fullName evidence="1">Uncharacterized protein</fullName>
    </submittedName>
</protein>
<reference evidence="1 2" key="1">
    <citation type="journal article" date="2019" name="Commun. Biol.">
        <title>The bagworm genome reveals a unique fibroin gene that provides high tensile strength.</title>
        <authorList>
            <person name="Kono N."/>
            <person name="Nakamura H."/>
            <person name="Ohtoshi R."/>
            <person name="Tomita M."/>
            <person name="Numata K."/>
            <person name="Arakawa K."/>
        </authorList>
    </citation>
    <scope>NUCLEOTIDE SEQUENCE [LARGE SCALE GENOMIC DNA]</scope>
</reference>
<accession>A0A4C1W6D8</accession>
<name>A0A4C1W6D8_EUMVA</name>
<proteinExistence type="predicted"/>